<evidence type="ECO:0000313" key="5">
    <source>
        <dbReference type="Proteomes" id="UP001644719"/>
    </source>
</evidence>
<evidence type="ECO:0000313" key="4">
    <source>
        <dbReference type="EMBL" id="NSG86946.1"/>
    </source>
</evidence>
<accession>A0ABX2HAB2</accession>
<proteinExistence type="predicted"/>
<dbReference type="InterPro" id="IPR012893">
    <property type="entry name" value="HipA-like_C"/>
</dbReference>
<evidence type="ECO:0000259" key="3">
    <source>
        <dbReference type="Pfam" id="PF07804"/>
    </source>
</evidence>
<feature type="domain" description="HipA-like C-terminal" evidence="3">
    <location>
        <begin position="2"/>
        <end position="84"/>
    </location>
</feature>
<keyword evidence="5" id="KW-1185">Reference proteome</keyword>
<keyword evidence="2" id="KW-0418">Kinase</keyword>
<reference evidence="4 5" key="1">
    <citation type="journal article" date="2020" name="Cell Host Microbe">
        <title>Functional and Genomic Variation between Human-Derived Isolates of Lachnospiraceae Reveals Inter- and Intra-Species Diversity.</title>
        <authorList>
            <person name="Sorbara M.T."/>
            <person name="Littmann E.R."/>
            <person name="Fontana E."/>
            <person name="Moody T.U."/>
            <person name="Kohout C.E."/>
            <person name="Gjonbalaj M."/>
            <person name="Eaton V."/>
            <person name="Seok R."/>
            <person name="Leiner I.M."/>
            <person name="Pamer E.G."/>
        </authorList>
    </citation>
    <scope>NUCLEOTIDE SEQUENCE [LARGE SCALE GENOMIC DNA]</scope>
    <source>
        <strain evidence="4 5">MSK.17.74</strain>
    </source>
</reference>
<sequence>MVVTNTDDHLRNRAFILTDKGWILSPLYDVNPVPYGDELSLNVDEEDNRISIDLAVQTAVRFGISKSDAEDYAEDILKIIRDNWEKTAVGYGLTRRQIEEMRPAFSACY</sequence>
<name>A0ABX2HAB2_9FIRM</name>
<keyword evidence="1" id="KW-0808">Transferase</keyword>
<dbReference type="Proteomes" id="UP001644719">
    <property type="component" value="Unassembled WGS sequence"/>
</dbReference>
<protein>
    <submittedName>
        <fullName evidence="4">HipA domain-containing protein</fullName>
    </submittedName>
</protein>
<dbReference type="Pfam" id="PF07804">
    <property type="entry name" value="HipA_C"/>
    <property type="match status" value="1"/>
</dbReference>
<evidence type="ECO:0000256" key="1">
    <source>
        <dbReference type="ARBA" id="ARBA00022679"/>
    </source>
</evidence>
<gene>
    <name evidence="4" type="ORF">G5B17_16385</name>
</gene>
<dbReference type="EMBL" id="JAAITS010000054">
    <property type="protein sequence ID" value="NSG86946.1"/>
    <property type="molecule type" value="Genomic_DNA"/>
</dbReference>
<dbReference type="RefSeq" id="WP_173719335.1">
    <property type="nucleotide sequence ID" value="NZ_JAAITS010000054.1"/>
</dbReference>
<evidence type="ECO:0000256" key="2">
    <source>
        <dbReference type="ARBA" id="ARBA00022777"/>
    </source>
</evidence>
<comment type="caution">
    <text evidence="4">The sequence shown here is derived from an EMBL/GenBank/DDBJ whole genome shotgun (WGS) entry which is preliminary data.</text>
</comment>
<organism evidence="4 5">
    <name type="scientific">Blautia faecis</name>
    <dbReference type="NCBI Taxonomy" id="871665"/>
    <lineage>
        <taxon>Bacteria</taxon>
        <taxon>Bacillati</taxon>
        <taxon>Bacillota</taxon>
        <taxon>Clostridia</taxon>
        <taxon>Lachnospirales</taxon>
        <taxon>Lachnospiraceae</taxon>
        <taxon>Blautia</taxon>
    </lineage>
</organism>